<evidence type="ECO:0000313" key="7">
    <source>
        <dbReference type="Proteomes" id="UP000093482"/>
    </source>
</evidence>
<comment type="similarity">
    <text evidence="2">Belongs to the methyl-accepting chemotaxis (MCP) protein family.</text>
</comment>
<evidence type="ECO:0000313" key="6">
    <source>
        <dbReference type="EMBL" id="OCS86032.1"/>
    </source>
</evidence>
<feature type="domain" description="Methyl-accepting transducer" evidence="5">
    <location>
        <begin position="221"/>
        <end position="464"/>
    </location>
</feature>
<dbReference type="PROSITE" id="PS50111">
    <property type="entry name" value="CHEMOTAXIS_TRANSDUC_2"/>
    <property type="match status" value="1"/>
</dbReference>
<dbReference type="PRINTS" id="PR00260">
    <property type="entry name" value="CHEMTRNSDUCR"/>
</dbReference>
<dbReference type="InterPro" id="IPR004090">
    <property type="entry name" value="Chemotax_Me-accpt_rcpt"/>
</dbReference>
<proteinExistence type="inferred from homology"/>
<dbReference type="Pfam" id="PF00015">
    <property type="entry name" value="MCPsignal"/>
    <property type="match status" value="1"/>
</dbReference>
<dbReference type="PANTHER" id="PTHR32089">
    <property type="entry name" value="METHYL-ACCEPTING CHEMOTAXIS PROTEIN MCPB"/>
    <property type="match status" value="1"/>
</dbReference>
<dbReference type="GO" id="GO:0016020">
    <property type="term" value="C:membrane"/>
    <property type="evidence" value="ECO:0007669"/>
    <property type="project" value="InterPro"/>
</dbReference>
<feature type="transmembrane region" description="Helical" evidence="4">
    <location>
        <begin position="80"/>
        <end position="98"/>
    </location>
</feature>
<dbReference type="GO" id="GO:0006935">
    <property type="term" value="P:chemotaxis"/>
    <property type="evidence" value="ECO:0007669"/>
    <property type="project" value="InterPro"/>
</dbReference>
<dbReference type="GO" id="GO:0007165">
    <property type="term" value="P:signal transduction"/>
    <property type="evidence" value="ECO:0007669"/>
    <property type="project" value="UniProtKB-KW"/>
</dbReference>
<keyword evidence="1 3" id="KW-0807">Transducer</keyword>
<dbReference type="RefSeq" id="WP_066466259.1">
    <property type="nucleotide sequence ID" value="NZ_MATO01000064.1"/>
</dbReference>
<dbReference type="InterPro" id="IPR004089">
    <property type="entry name" value="MCPsignal_dom"/>
</dbReference>
<dbReference type="Proteomes" id="UP000093482">
    <property type="component" value="Unassembled WGS sequence"/>
</dbReference>
<feature type="transmembrane region" description="Helical" evidence="4">
    <location>
        <begin position="125"/>
        <end position="144"/>
    </location>
</feature>
<gene>
    <name evidence="6" type="ORF">A6K76_14980</name>
</gene>
<protein>
    <recommendedName>
        <fullName evidence="5">Methyl-accepting transducer domain-containing protein</fullName>
    </recommendedName>
</protein>
<accession>A0A1C0YFR8</accession>
<dbReference type="EMBL" id="MATO01000064">
    <property type="protein sequence ID" value="OCS86032.1"/>
    <property type="molecule type" value="Genomic_DNA"/>
</dbReference>
<name>A0A1C0YFR8_9BACL</name>
<feature type="transmembrane region" description="Helical" evidence="4">
    <location>
        <begin position="7"/>
        <end position="27"/>
    </location>
</feature>
<evidence type="ECO:0000256" key="2">
    <source>
        <dbReference type="ARBA" id="ARBA00029447"/>
    </source>
</evidence>
<comment type="caution">
    <text evidence="6">The sequence shown here is derived from an EMBL/GenBank/DDBJ whole genome shotgun (WGS) entry which is preliminary data.</text>
</comment>
<feature type="transmembrane region" description="Helical" evidence="4">
    <location>
        <begin position="156"/>
        <end position="179"/>
    </location>
</feature>
<dbReference type="GO" id="GO:0004888">
    <property type="term" value="F:transmembrane signaling receptor activity"/>
    <property type="evidence" value="ECO:0007669"/>
    <property type="project" value="InterPro"/>
</dbReference>
<sequence>MSVRKNLVMIYFAILLIVLAAGIYVVHHVFQLIDPYVVTTQTRQTSMAVQLAGIATFYIGAVASVIGAIVLYRLRKRVQYIPRLIALSLTFSSMAIIASGDGMVEYHFSIFMVMAAIAYFESSRIIITSTILFAVHHLVGYFAVPEIICGMADYSFSLLLVHAMFLLLTSGVLLSQMYVRKLNMEKLVREKETAEQRLEAATYIHEATKEMNALTQTIDDDVHTSTVASEKTSVALSELATIAKEQSGYSGRIQHELEDVVMQTQKIVQQINSATTAANDMVAEATEGRVQMEKTSAKIAQLCSKNEEMQYVAQYFNTRMNDITTSLKVIQNIADETNLLSLNATIEAAHAGEAGKGFTVVAKEVRKLANSSAAAATNIEQMITQLQQHTEELLATIHDSSEATKLSAVEVSETEIAFDKITERIDEVTDSIKQTYIVAQAIEQHVDGVVGTLEEVNQTIEHMEKNTGYIATTAEHQSNMMHTLTDVTSELRELTDRVTLQLGRLNV</sequence>
<evidence type="ECO:0000259" key="5">
    <source>
        <dbReference type="PROSITE" id="PS50111"/>
    </source>
</evidence>
<dbReference type="AlphaFoldDB" id="A0A1C0YFR8"/>
<keyword evidence="4" id="KW-0472">Membrane</keyword>
<feature type="transmembrane region" description="Helical" evidence="4">
    <location>
        <begin position="47"/>
        <end position="73"/>
    </location>
</feature>
<dbReference type="SUPFAM" id="SSF58104">
    <property type="entry name" value="Methyl-accepting chemotaxis protein (MCP) signaling domain"/>
    <property type="match status" value="1"/>
</dbReference>
<dbReference type="Gene3D" id="1.10.287.950">
    <property type="entry name" value="Methyl-accepting chemotaxis protein"/>
    <property type="match status" value="1"/>
</dbReference>
<organism evidence="6 7">
    <name type="scientific">Caryophanon latum</name>
    <dbReference type="NCBI Taxonomy" id="33977"/>
    <lineage>
        <taxon>Bacteria</taxon>
        <taxon>Bacillati</taxon>
        <taxon>Bacillota</taxon>
        <taxon>Bacilli</taxon>
        <taxon>Bacillales</taxon>
        <taxon>Caryophanaceae</taxon>
        <taxon>Caryophanon</taxon>
    </lineage>
</organism>
<evidence type="ECO:0000256" key="3">
    <source>
        <dbReference type="PROSITE-ProRule" id="PRU00284"/>
    </source>
</evidence>
<keyword evidence="4" id="KW-0812">Transmembrane</keyword>
<evidence type="ECO:0000256" key="1">
    <source>
        <dbReference type="ARBA" id="ARBA00023224"/>
    </source>
</evidence>
<reference evidence="6 7" key="1">
    <citation type="submission" date="2016-07" db="EMBL/GenBank/DDBJ databases">
        <title>Caryophanon latum genome sequencing.</title>
        <authorList>
            <person name="Verma A."/>
            <person name="Pal Y."/>
            <person name="Krishnamurthi S."/>
        </authorList>
    </citation>
    <scope>NUCLEOTIDE SEQUENCE [LARGE SCALE GENOMIC DNA]</scope>
    <source>
        <strain evidence="6 7">DSM 14151</strain>
    </source>
</reference>
<evidence type="ECO:0000256" key="4">
    <source>
        <dbReference type="SAM" id="Phobius"/>
    </source>
</evidence>
<keyword evidence="4" id="KW-1133">Transmembrane helix</keyword>
<dbReference type="SMART" id="SM00283">
    <property type="entry name" value="MA"/>
    <property type="match status" value="1"/>
</dbReference>
<dbReference type="PANTHER" id="PTHR32089:SF112">
    <property type="entry name" value="LYSOZYME-LIKE PROTEIN-RELATED"/>
    <property type="match status" value="1"/>
</dbReference>
<dbReference type="OrthoDB" id="242546at2"/>
<keyword evidence="7" id="KW-1185">Reference proteome</keyword>